<evidence type="ECO:0000256" key="3">
    <source>
        <dbReference type="ARBA" id="ARBA00021315"/>
    </source>
</evidence>
<comment type="similarity">
    <text evidence="2 9">Belongs to the RecN family.</text>
</comment>
<evidence type="ECO:0000256" key="4">
    <source>
        <dbReference type="ARBA" id="ARBA00022741"/>
    </source>
</evidence>
<feature type="domain" description="RecF/RecN/SMC N-terminal" evidence="11">
    <location>
        <begin position="2"/>
        <end position="506"/>
    </location>
</feature>
<name>A0ABT1EKL3_9FIRM</name>
<feature type="coiled-coil region" evidence="10">
    <location>
        <begin position="326"/>
        <end position="360"/>
    </location>
</feature>
<dbReference type="InterPro" id="IPR003395">
    <property type="entry name" value="RecF/RecN/SMC_N"/>
</dbReference>
<dbReference type="Proteomes" id="UP001523565">
    <property type="component" value="Unassembled WGS sequence"/>
</dbReference>
<dbReference type="Gene3D" id="3.40.50.300">
    <property type="entry name" value="P-loop containing nucleotide triphosphate hydrolases"/>
    <property type="match status" value="2"/>
</dbReference>
<dbReference type="Pfam" id="PF02463">
    <property type="entry name" value="SMC_N"/>
    <property type="match status" value="1"/>
</dbReference>
<dbReference type="CDD" id="cd03241">
    <property type="entry name" value="ABC_RecN"/>
    <property type="match status" value="2"/>
</dbReference>
<proteinExistence type="inferred from homology"/>
<dbReference type="RefSeq" id="WP_262070109.1">
    <property type="nucleotide sequence ID" value="NZ_JAMXOC010000026.1"/>
</dbReference>
<dbReference type="Gene3D" id="6.10.140.1090">
    <property type="match status" value="1"/>
</dbReference>
<keyword evidence="4" id="KW-0547">Nucleotide-binding</keyword>
<evidence type="ECO:0000313" key="13">
    <source>
        <dbReference type="Proteomes" id="UP001523565"/>
    </source>
</evidence>
<evidence type="ECO:0000256" key="8">
    <source>
        <dbReference type="ARBA" id="ARBA00033408"/>
    </source>
</evidence>
<comment type="caution">
    <text evidence="12">The sequence shown here is derived from an EMBL/GenBank/DDBJ whole genome shotgun (WGS) entry which is preliminary data.</text>
</comment>
<evidence type="ECO:0000259" key="11">
    <source>
        <dbReference type="Pfam" id="PF02463"/>
    </source>
</evidence>
<reference evidence="12 13" key="1">
    <citation type="journal article" date="2022" name="Genome Biol. Evol.">
        <title>Host diet, physiology and behaviors set the stage for Lachnospiraceae cladogenesis.</title>
        <authorList>
            <person name="Vera-Ponce De Leon A."/>
            <person name="Schneider M."/>
            <person name="Jahnes B.C."/>
            <person name="Sadowski V."/>
            <person name="Camuy-Velez L.A."/>
            <person name="Duan J."/>
            <person name="Sabree Z.L."/>
        </authorList>
    </citation>
    <scope>NUCLEOTIDE SEQUENCE [LARGE SCALE GENOMIC DNA]</scope>
    <source>
        <strain evidence="12 13">PAL227</strain>
    </source>
</reference>
<keyword evidence="7 9" id="KW-0234">DNA repair</keyword>
<dbReference type="SUPFAM" id="SSF52540">
    <property type="entry name" value="P-loop containing nucleoside triphosphate hydrolases"/>
    <property type="match status" value="2"/>
</dbReference>
<comment type="function">
    <text evidence="1 9">May be involved in recombinational repair of damaged DNA.</text>
</comment>
<keyword evidence="13" id="KW-1185">Reference proteome</keyword>
<organism evidence="12 13">
    <name type="scientific">Ohessyouella blattaphilus</name>
    <dbReference type="NCBI Taxonomy" id="2949333"/>
    <lineage>
        <taxon>Bacteria</taxon>
        <taxon>Bacillati</taxon>
        <taxon>Bacillota</taxon>
        <taxon>Clostridia</taxon>
        <taxon>Lachnospirales</taxon>
        <taxon>Lachnospiraceae</taxon>
        <taxon>Ohessyouella</taxon>
    </lineage>
</organism>
<evidence type="ECO:0000256" key="7">
    <source>
        <dbReference type="ARBA" id="ARBA00023204"/>
    </source>
</evidence>
<gene>
    <name evidence="12" type="primary">recN</name>
    <name evidence="12" type="ORF">NK118_13320</name>
</gene>
<protein>
    <recommendedName>
        <fullName evidence="3 9">DNA repair protein RecN</fullName>
    </recommendedName>
    <alternativeName>
        <fullName evidence="8 9">Recombination protein N</fullName>
    </alternativeName>
</protein>
<evidence type="ECO:0000256" key="10">
    <source>
        <dbReference type="SAM" id="Coils"/>
    </source>
</evidence>
<sequence length="558" mass="62494">MLQSLYVKNLALIDEIEVDFAPGLNVLSGETGAGKSIIIGSINLALGARYKGEVLREGAQYGLAELRFQIESASLKEALARQDVFLDDGELIISRKLMNGRSVCKINGETVNMNDLRQVSSLLLDLHGQHEHQSLLDPQYHLQILDSYAGEEAWELKREIKERLSEYRQTTAELAKSQKDDSAREKELELLRFEVNELQEAALKPGEDEALDEEYRFLAHSKNIKEEVSITYGLTAAGDDSASEQISRGIRALQEAVKYDEKSENLVSQLTEIDNLLNDFNHELSAYLETLDYSEEDFGKLESRLNTINYLKTKYGGSASEMLEYLAEKQEEIQVLENYEEHLENLRAKAAKQLASLEKIGKKLSSLRKSVAKELEGDIRAGIADLNFADNQFVIDFSEKKPSEDGMDEVVFLVSVNPGQKVKPLNEVASGGELSRIMLVIKTVMAKKDAIPTLIFDEIDVGISGNTAYKVAEKMKVIASEHQVITITHLPQIAAMANQNYLIEKVIKGQHSQTEIKTLSEEESVTELARLLGGQTITETVMANAREMRQLAHEEKRR</sequence>
<evidence type="ECO:0000256" key="1">
    <source>
        <dbReference type="ARBA" id="ARBA00003618"/>
    </source>
</evidence>
<evidence type="ECO:0000313" key="12">
    <source>
        <dbReference type="EMBL" id="MCP1111230.1"/>
    </source>
</evidence>
<dbReference type="PIRSF" id="PIRSF003128">
    <property type="entry name" value="RecN"/>
    <property type="match status" value="1"/>
</dbReference>
<accession>A0ABT1EKL3</accession>
<dbReference type="InterPro" id="IPR004604">
    <property type="entry name" value="DNA_recomb/repair_RecN"/>
</dbReference>
<dbReference type="PANTHER" id="PTHR11059">
    <property type="entry name" value="DNA REPAIR PROTEIN RECN"/>
    <property type="match status" value="1"/>
</dbReference>
<dbReference type="PANTHER" id="PTHR11059:SF0">
    <property type="entry name" value="DNA REPAIR PROTEIN RECN"/>
    <property type="match status" value="1"/>
</dbReference>
<keyword evidence="6" id="KW-0067">ATP-binding</keyword>
<evidence type="ECO:0000256" key="5">
    <source>
        <dbReference type="ARBA" id="ARBA00022763"/>
    </source>
</evidence>
<evidence type="ECO:0000256" key="9">
    <source>
        <dbReference type="PIRNR" id="PIRNR003128"/>
    </source>
</evidence>
<evidence type="ECO:0000256" key="6">
    <source>
        <dbReference type="ARBA" id="ARBA00022840"/>
    </source>
</evidence>
<dbReference type="EMBL" id="JAMZFV010000026">
    <property type="protein sequence ID" value="MCP1111230.1"/>
    <property type="molecule type" value="Genomic_DNA"/>
</dbReference>
<keyword evidence="5 9" id="KW-0227">DNA damage</keyword>
<dbReference type="NCBIfam" id="TIGR00634">
    <property type="entry name" value="recN"/>
    <property type="match status" value="1"/>
</dbReference>
<evidence type="ECO:0000256" key="2">
    <source>
        <dbReference type="ARBA" id="ARBA00009441"/>
    </source>
</evidence>
<keyword evidence="10" id="KW-0175">Coiled coil</keyword>
<dbReference type="InterPro" id="IPR027417">
    <property type="entry name" value="P-loop_NTPase"/>
</dbReference>